<dbReference type="GO" id="GO:0016020">
    <property type="term" value="C:membrane"/>
    <property type="evidence" value="ECO:0007669"/>
    <property type="project" value="UniProtKB-SubCell"/>
</dbReference>
<dbReference type="AlphaFoldDB" id="A0A0D2J0R0"/>
<feature type="domain" description="DUF2421" evidence="7">
    <location>
        <begin position="823"/>
        <end position="1053"/>
    </location>
</feature>
<evidence type="ECO:0000256" key="6">
    <source>
        <dbReference type="SAM" id="Phobius"/>
    </source>
</evidence>
<feature type="transmembrane region" description="Helical" evidence="6">
    <location>
        <begin position="110"/>
        <end position="128"/>
    </location>
</feature>
<dbReference type="InterPro" id="IPR049453">
    <property type="entry name" value="Memb_transporter_dom"/>
</dbReference>
<keyword evidence="11" id="KW-1185">Reference proteome</keyword>
<evidence type="ECO:0008006" key="12">
    <source>
        <dbReference type="Google" id="ProtNLM"/>
    </source>
</evidence>
<dbReference type="OrthoDB" id="2274698at2759"/>
<feature type="transmembrane region" description="Helical" evidence="6">
    <location>
        <begin position="185"/>
        <end position="203"/>
    </location>
</feature>
<evidence type="ECO:0000256" key="4">
    <source>
        <dbReference type="ARBA" id="ARBA00023136"/>
    </source>
</evidence>
<feature type="domain" description="Integral membrane bound transporter" evidence="9">
    <location>
        <begin position="683"/>
        <end position="819"/>
    </location>
</feature>
<evidence type="ECO:0000256" key="2">
    <source>
        <dbReference type="ARBA" id="ARBA00022692"/>
    </source>
</evidence>
<feature type="domain" description="Putative ER transporter 6TM N-terminal" evidence="8">
    <location>
        <begin position="53"/>
        <end position="486"/>
    </location>
</feature>
<comment type="subcellular location">
    <subcellularLocation>
        <location evidence="1">Membrane</location>
        <topology evidence="1">Multi-pass membrane protein</topology>
    </subcellularLocation>
</comment>
<dbReference type="Pfam" id="PF10334">
    <property type="entry name" value="BRE4"/>
    <property type="match status" value="1"/>
</dbReference>
<dbReference type="PANTHER" id="PTHR37994:SF3">
    <property type="entry name" value="ER TRANSPORTER 6TM N-TERMINAL DOMAIN-CONTAINING PROTEIN"/>
    <property type="match status" value="1"/>
</dbReference>
<protein>
    <recommendedName>
        <fullName evidence="12">ER transporter 6TM N-terminal domain-containing protein</fullName>
    </recommendedName>
</protein>
<dbReference type="EMBL" id="KN847475">
    <property type="protein sequence ID" value="KIX09276.1"/>
    <property type="molecule type" value="Genomic_DNA"/>
</dbReference>
<accession>A0A0D2J0R0</accession>
<organism evidence="10 11">
    <name type="scientific">Rhinocladiella mackenziei CBS 650.93</name>
    <dbReference type="NCBI Taxonomy" id="1442369"/>
    <lineage>
        <taxon>Eukaryota</taxon>
        <taxon>Fungi</taxon>
        <taxon>Dikarya</taxon>
        <taxon>Ascomycota</taxon>
        <taxon>Pezizomycotina</taxon>
        <taxon>Eurotiomycetes</taxon>
        <taxon>Chaetothyriomycetidae</taxon>
        <taxon>Chaetothyriales</taxon>
        <taxon>Herpotrichiellaceae</taxon>
        <taxon>Rhinocladiella</taxon>
    </lineage>
</organism>
<dbReference type="GeneID" id="25288426"/>
<dbReference type="InterPro" id="IPR018823">
    <property type="entry name" value="ArAE_2_N"/>
</dbReference>
<name>A0A0D2J0R0_9EURO</name>
<dbReference type="RefSeq" id="XP_013276412.1">
    <property type="nucleotide sequence ID" value="XM_013420958.1"/>
</dbReference>
<keyword evidence="4 6" id="KW-0472">Membrane</keyword>
<gene>
    <name evidence="10" type="ORF">Z518_00355</name>
</gene>
<evidence type="ECO:0000259" key="9">
    <source>
        <dbReference type="Pfam" id="PF13515"/>
    </source>
</evidence>
<dbReference type="PANTHER" id="PTHR37994">
    <property type="entry name" value="ARAE_2_N DOMAIN-CONTAINING PROTEIN-RELATED"/>
    <property type="match status" value="1"/>
</dbReference>
<dbReference type="HOGENOM" id="CLU_003918_1_0_1"/>
<dbReference type="STRING" id="1442369.A0A0D2J0R0"/>
<evidence type="ECO:0000259" key="7">
    <source>
        <dbReference type="Pfam" id="PF10334"/>
    </source>
</evidence>
<feature type="compositionally biased region" description="Basic residues" evidence="5">
    <location>
        <begin position="592"/>
        <end position="607"/>
    </location>
</feature>
<feature type="transmembrane region" description="Helical" evidence="6">
    <location>
        <begin position="64"/>
        <end position="81"/>
    </location>
</feature>
<feature type="region of interest" description="Disordered" evidence="5">
    <location>
        <begin position="1"/>
        <end position="47"/>
    </location>
</feature>
<evidence type="ECO:0000256" key="5">
    <source>
        <dbReference type="SAM" id="MobiDB-lite"/>
    </source>
</evidence>
<dbReference type="VEuPathDB" id="FungiDB:Z518_00355"/>
<evidence type="ECO:0000313" key="11">
    <source>
        <dbReference type="Proteomes" id="UP000053617"/>
    </source>
</evidence>
<keyword evidence="2 6" id="KW-0812">Transmembrane</keyword>
<sequence>MANDPEATDVKPSSSRPNGVEHPETVPSPEMEANAFFRPPNQSNTKKRKLPPILDHFNVKDLKVLFKCSLSVWIITLFIVIDPVLRAYGQALFFGCIVLFIAPPSGIVSLQIMIGITVLLGMGLAWAWGCITMKAALAARPPVETNQRLGQLAQEASQNATYVGQLTGQTTYAQVLVYDGFMLDARVTAIYFCMSCLFIYFLARLRVAAPKFILIQMFGTMVTDIYLTTAPLLPSFSGTIPTVLIKPAATAVGVGIFCNICFFPESTSHIVLANIKEMIAPMGEFVDACRISFDNSTKPMSIESLRRAKAAGIASYKTLEGRMTFLPLDVSIGRWNAEDIGLLKIPLKHVFVTWASLLESQLTRAESRMRIDRLLQRDDARRNGADIKDQPKFGQHQLALQLDFARLFQSAESEDLVVKSMTALRNTSDPLLATCKKALEAIMEILQLVNERKFYRRPSADTWETVLMKHTDILKTLRKNSQDFLNHTPTGLLDPHAHFFDKDGLLNPPPESGMAPMRGLVIGLILEERIISFAQALEHLLAQIVALEEQRTRTRLWMPTGLRHLTSWIFGREPAAQVTPVLAELEQEQKKSKPKRRRRRRRHRHAGKNGEELWSQSDELKVTASRQLTSIHLHRGKERSRLSRFTLSVIRWFSNTEGMFALRMLIVTIALAIPAVIPSSAGFYFRQKGLWALIMGQISLVPYAADFTWGLMLRVAGTVIGGVLGMVAWYIGAGSGDGNPYGIAAIMVPFIILLMWGRLFGPPALLQAFMLAAATAYLTVAYSWVDTHIPSYGNPGVGYNVFWRRILLVLVGFAAAAIVMYFPRPPSAGRHYRRVLSATLSKFQDIYALFISEFPRNHRGDDNKHRNPEPISTLEKTVIASADTLSTIAGPIQLLRFEFSSSDFTSAGLSQLTALATRVNFNLFQLFYYSSQLPDDFRRRLRLLSGVFEEHFVGDFMAVLSLLSHALETGQALPSVLSAPLTVRAFRDRVIHTPGSKKEQHVRKLLGPVTRAMIENEQEGFRKYCVVLSALVGLLNAVDEMVLVVKDELGESHIVDIESWGAEFYPDAEHIIEIEEHDEKDGLLRQ</sequence>
<dbReference type="Proteomes" id="UP000053617">
    <property type="component" value="Unassembled WGS sequence"/>
</dbReference>
<evidence type="ECO:0000313" key="10">
    <source>
        <dbReference type="EMBL" id="KIX09276.1"/>
    </source>
</evidence>
<feature type="transmembrane region" description="Helical" evidence="6">
    <location>
        <begin position="805"/>
        <end position="823"/>
    </location>
</feature>
<reference evidence="10 11" key="1">
    <citation type="submission" date="2015-01" db="EMBL/GenBank/DDBJ databases">
        <title>The Genome Sequence of Rhinocladiella mackenzie CBS 650.93.</title>
        <authorList>
            <consortium name="The Broad Institute Genomics Platform"/>
            <person name="Cuomo C."/>
            <person name="de Hoog S."/>
            <person name="Gorbushina A."/>
            <person name="Stielow B."/>
            <person name="Teixiera M."/>
            <person name="Abouelleil A."/>
            <person name="Chapman S.B."/>
            <person name="Priest M."/>
            <person name="Young S.K."/>
            <person name="Wortman J."/>
            <person name="Nusbaum C."/>
            <person name="Birren B."/>
        </authorList>
    </citation>
    <scope>NUCLEOTIDE SEQUENCE [LARGE SCALE GENOMIC DNA]</scope>
    <source>
        <strain evidence="10 11">CBS 650.93</strain>
    </source>
</reference>
<evidence type="ECO:0000256" key="1">
    <source>
        <dbReference type="ARBA" id="ARBA00004141"/>
    </source>
</evidence>
<keyword evidence="3 6" id="KW-1133">Transmembrane helix</keyword>
<feature type="transmembrane region" description="Helical" evidence="6">
    <location>
        <begin position="689"/>
        <end position="705"/>
    </location>
</feature>
<evidence type="ECO:0000259" key="8">
    <source>
        <dbReference type="Pfam" id="PF10337"/>
    </source>
</evidence>
<dbReference type="InterPro" id="IPR018820">
    <property type="entry name" value="BRE4-related_DUF2421"/>
</dbReference>
<dbReference type="Pfam" id="PF13515">
    <property type="entry name" value="FUSC_2"/>
    <property type="match status" value="1"/>
</dbReference>
<feature type="region of interest" description="Disordered" evidence="5">
    <location>
        <begin position="586"/>
        <end position="612"/>
    </location>
</feature>
<dbReference type="Pfam" id="PF10337">
    <property type="entry name" value="ArAE_2_N"/>
    <property type="match status" value="1"/>
</dbReference>
<proteinExistence type="predicted"/>
<feature type="transmembrane region" description="Helical" evidence="6">
    <location>
        <begin position="712"/>
        <end position="732"/>
    </location>
</feature>
<feature type="transmembrane region" description="Helical" evidence="6">
    <location>
        <begin position="738"/>
        <end position="757"/>
    </location>
</feature>
<feature type="transmembrane region" description="Helical" evidence="6">
    <location>
        <begin position="764"/>
        <end position="785"/>
    </location>
</feature>
<evidence type="ECO:0000256" key="3">
    <source>
        <dbReference type="ARBA" id="ARBA00022989"/>
    </source>
</evidence>
<feature type="transmembrane region" description="Helical" evidence="6">
    <location>
        <begin position="660"/>
        <end position="677"/>
    </location>
</feature>